<proteinExistence type="inferred from homology"/>
<dbReference type="InterPro" id="IPR015422">
    <property type="entry name" value="PyrdxlP-dep_Trfase_small"/>
</dbReference>
<dbReference type="EMBL" id="AWFK01000015">
    <property type="protein sequence ID" value="KOA48376.1"/>
    <property type="molecule type" value="Genomic_DNA"/>
</dbReference>
<dbReference type="GO" id="GO:0005737">
    <property type="term" value="C:cytoplasm"/>
    <property type="evidence" value="ECO:0007669"/>
    <property type="project" value="TreeGrafter"/>
</dbReference>
<evidence type="ECO:0000256" key="1">
    <source>
        <dbReference type="ARBA" id="ARBA00001933"/>
    </source>
</evidence>
<evidence type="ECO:0000313" key="5">
    <source>
        <dbReference type="Proteomes" id="UP000037239"/>
    </source>
</evidence>
<name>A0AB34T692_9BIFI</name>
<protein>
    <submittedName>
        <fullName evidence="4">O-acetylhomoserine sulfhydrylase</fullName>
    </submittedName>
</protein>
<evidence type="ECO:0000256" key="2">
    <source>
        <dbReference type="ARBA" id="ARBA00022898"/>
    </source>
</evidence>
<dbReference type="Proteomes" id="UP000037239">
    <property type="component" value="Unassembled WGS sequence"/>
</dbReference>
<dbReference type="PANTHER" id="PTHR11808">
    <property type="entry name" value="TRANS-SULFURATION ENZYME FAMILY MEMBER"/>
    <property type="match status" value="1"/>
</dbReference>
<dbReference type="GO" id="GO:0016846">
    <property type="term" value="F:carbon-sulfur lyase activity"/>
    <property type="evidence" value="ECO:0007669"/>
    <property type="project" value="TreeGrafter"/>
</dbReference>
<comment type="cofactor">
    <cofactor evidence="1 3">
        <name>pyridoxal 5'-phosphate</name>
        <dbReference type="ChEBI" id="CHEBI:597326"/>
    </cofactor>
</comment>
<accession>A0AB34T692</accession>
<keyword evidence="2 3" id="KW-0663">Pyridoxal phosphate</keyword>
<organism evidence="4 5">
    <name type="scientific">Bifidobacterium animalis subsp. animalis MCC 0483</name>
    <dbReference type="NCBI Taxonomy" id="1365955"/>
    <lineage>
        <taxon>Bacteria</taxon>
        <taxon>Bacillati</taxon>
        <taxon>Actinomycetota</taxon>
        <taxon>Actinomycetes</taxon>
        <taxon>Bifidobacteriales</taxon>
        <taxon>Bifidobacteriaceae</taxon>
        <taxon>Bifidobacterium</taxon>
    </lineage>
</organism>
<dbReference type="InterPro" id="IPR015424">
    <property type="entry name" value="PyrdxlP-dep_Trfase"/>
</dbReference>
<dbReference type="PANTHER" id="PTHR11808:SF80">
    <property type="entry name" value="CYSTATHIONINE GAMMA-LYASE"/>
    <property type="match status" value="1"/>
</dbReference>
<comment type="similarity">
    <text evidence="3">Belongs to the trans-sulfuration enzymes family.</text>
</comment>
<gene>
    <name evidence="4" type="ORF">BAAM0483_08240</name>
</gene>
<dbReference type="GO" id="GO:0030170">
    <property type="term" value="F:pyridoxal phosphate binding"/>
    <property type="evidence" value="ECO:0007669"/>
    <property type="project" value="InterPro"/>
</dbReference>
<dbReference type="RefSeq" id="WP_206541312.1">
    <property type="nucleotide sequence ID" value="NZ_AWFK01000015.1"/>
</dbReference>
<dbReference type="InterPro" id="IPR000277">
    <property type="entry name" value="Cys/Met-Metab_PyrdxlP-dep_enz"/>
</dbReference>
<reference evidence="4 5" key="1">
    <citation type="journal article" date="2015" name="Int J Genomics">
        <title>Comparative Genomics Revealed Genetic Diversity and Species/Strain-Level Differences in Carbohydrate Metabolism of Three Probiotic Bifidobacterial Species.</title>
        <authorList>
            <person name="Odamaki T."/>
            <person name="Horigome A."/>
            <person name="Sugahara H."/>
            <person name="Hashikura N."/>
            <person name="Minami J."/>
            <person name="Xiao J.Z."/>
            <person name="Abe F."/>
        </authorList>
    </citation>
    <scope>NUCLEOTIDE SEQUENCE [LARGE SCALE GENOMIC DNA]</scope>
    <source>
        <strain evidence="4 5">MCC 0483</strain>
    </source>
</reference>
<dbReference type="GO" id="GO:0019346">
    <property type="term" value="P:transsulfuration"/>
    <property type="evidence" value="ECO:0007669"/>
    <property type="project" value="InterPro"/>
</dbReference>
<dbReference type="AlphaFoldDB" id="A0AB34T692"/>
<dbReference type="SUPFAM" id="SSF53383">
    <property type="entry name" value="PLP-dependent transferases"/>
    <property type="match status" value="1"/>
</dbReference>
<dbReference type="Pfam" id="PF01053">
    <property type="entry name" value="Cys_Met_Meta_PP"/>
    <property type="match status" value="1"/>
</dbReference>
<sequence>MNAYLQLLGVETLAVHLRQQVASATAIAEFLQTIPHVHAVHYSGLALAGDGHAALQSASQNELVRRDFPRDVGGVLSFEVDGGREQVARILDGTHVFAYVPNIGDARSLIVDPARITHREVPPQFRRMSGVGDNLIRLSIGLEDTADLIADLEQAIHGAY</sequence>
<evidence type="ECO:0000256" key="3">
    <source>
        <dbReference type="RuleBase" id="RU362118"/>
    </source>
</evidence>
<comment type="caution">
    <text evidence="4">The sequence shown here is derived from an EMBL/GenBank/DDBJ whole genome shotgun (WGS) entry which is preliminary data.</text>
</comment>
<evidence type="ECO:0000313" key="4">
    <source>
        <dbReference type="EMBL" id="KOA48376.1"/>
    </source>
</evidence>
<dbReference type="Gene3D" id="3.90.1150.10">
    <property type="entry name" value="Aspartate Aminotransferase, domain 1"/>
    <property type="match status" value="1"/>
</dbReference>